<evidence type="ECO:0000256" key="1">
    <source>
        <dbReference type="SAM" id="SignalP"/>
    </source>
</evidence>
<comment type="caution">
    <text evidence="3">The sequence shown here is derived from an EMBL/GenBank/DDBJ whole genome shotgun (WGS) entry which is preliminary data.</text>
</comment>
<dbReference type="PROSITE" id="PS50883">
    <property type="entry name" value="EAL"/>
    <property type="match status" value="1"/>
</dbReference>
<feature type="signal peptide" evidence="1">
    <location>
        <begin position="1"/>
        <end position="24"/>
    </location>
</feature>
<dbReference type="InterPro" id="IPR035919">
    <property type="entry name" value="EAL_sf"/>
</dbReference>
<proteinExistence type="predicted"/>
<dbReference type="InterPro" id="IPR001633">
    <property type="entry name" value="EAL_dom"/>
</dbReference>
<sequence>MGRAATRRACAFVFVANLPLLAEAYGQDFASAASLEIQRRLCANFVVSASSDMARLRDDCFLLWHNEAFECAIFEGRAPGEFPRTMRRASRPIEALLAVLGAEPVRAGGIAALVQLHADWIDVCPPEQLGASEIELALWTAQPFPEAHETRADGWRQLYRADMDMAVRLSEATRGEELTFSWRPVVQPGSAATVLYREGRTRIASGRGEQGLLESDVFMPCLQRLGLTRAFDRTVMRHAVAALRMQPSAHIGVSISAQGVRVDHWWASLLAVLDKEPALASRLVIEIVDSAALPDFEAARDFCVQLQLRGCRIAIRDFGSGADNLAAVQACRPDIVKLDAALLRRAREGAFGRECLRDMLSLCTHLAPHVVVDGIERDDDLHIASQAGAQWMQGFGVRGAERHARIGSPAGGDAGGSAEAE</sequence>
<dbReference type="Proteomes" id="UP000267418">
    <property type="component" value="Unassembled WGS sequence"/>
</dbReference>
<evidence type="ECO:0000259" key="2">
    <source>
        <dbReference type="PROSITE" id="PS50883"/>
    </source>
</evidence>
<dbReference type="EMBL" id="RXOE01000003">
    <property type="protein sequence ID" value="RTQ34038.1"/>
    <property type="molecule type" value="Genomic_DNA"/>
</dbReference>
<protein>
    <submittedName>
        <fullName evidence="3">EAL domain-containing protein</fullName>
    </submittedName>
</protein>
<organism evidence="3 4">
    <name type="scientific">Variovorax gossypii</name>
    <dbReference type="NCBI Taxonomy" id="1679495"/>
    <lineage>
        <taxon>Bacteria</taxon>
        <taxon>Pseudomonadati</taxon>
        <taxon>Pseudomonadota</taxon>
        <taxon>Betaproteobacteria</taxon>
        <taxon>Burkholderiales</taxon>
        <taxon>Comamonadaceae</taxon>
        <taxon>Variovorax</taxon>
    </lineage>
</organism>
<dbReference type="AlphaFoldDB" id="A0A3S0Q9U2"/>
<dbReference type="OrthoDB" id="1673646at2"/>
<feature type="domain" description="EAL" evidence="2">
    <location>
        <begin position="162"/>
        <end position="414"/>
    </location>
</feature>
<dbReference type="Pfam" id="PF00563">
    <property type="entry name" value="EAL"/>
    <property type="match status" value="1"/>
</dbReference>
<name>A0A3S0Q9U2_9BURK</name>
<dbReference type="PANTHER" id="PTHR33121">
    <property type="entry name" value="CYCLIC DI-GMP PHOSPHODIESTERASE PDEF"/>
    <property type="match status" value="1"/>
</dbReference>
<dbReference type="CDD" id="cd01948">
    <property type="entry name" value="EAL"/>
    <property type="match status" value="1"/>
</dbReference>
<feature type="chain" id="PRO_5018593499" evidence="1">
    <location>
        <begin position="25"/>
        <end position="421"/>
    </location>
</feature>
<dbReference type="SMART" id="SM00052">
    <property type="entry name" value="EAL"/>
    <property type="match status" value="1"/>
</dbReference>
<accession>A0A3S0Q9U2</accession>
<dbReference type="PANTHER" id="PTHR33121:SF23">
    <property type="entry name" value="CYCLIC DI-GMP PHOSPHODIESTERASE PDEB"/>
    <property type="match status" value="1"/>
</dbReference>
<dbReference type="InterPro" id="IPR050706">
    <property type="entry name" value="Cyclic-di-GMP_PDE-like"/>
</dbReference>
<dbReference type="SUPFAM" id="SSF141868">
    <property type="entry name" value="EAL domain-like"/>
    <property type="match status" value="1"/>
</dbReference>
<keyword evidence="4" id="KW-1185">Reference proteome</keyword>
<evidence type="ECO:0000313" key="3">
    <source>
        <dbReference type="EMBL" id="RTQ34038.1"/>
    </source>
</evidence>
<keyword evidence="1" id="KW-0732">Signal</keyword>
<dbReference type="Gene3D" id="3.20.20.450">
    <property type="entry name" value="EAL domain"/>
    <property type="match status" value="1"/>
</dbReference>
<reference evidence="3 4" key="1">
    <citation type="submission" date="2018-12" db="EMBL/GenBank/DDBJ databases">
        <title>The genome of Variovorax gossypii DSM 100435.</title>
        <authorList>
            <person name="Gao J."/>
            <person name="Sun J."/>
        </authorList>
    </citation>
    <scope>NUCLEOTIDE SEQUENCE [LARGE SCALE GENOMIC DNA]</scope>
    <source>
        <strain evidence="3 4">DSM 100435</strain>
    </source>
</reference>
<gene>
    <name evidence="3" type="ORF">EJP69_16560</name>
</gene>
<evidence type="ECO:0000313" key="4">
    <source>
        <dbReference type="Proteomes" id="UP000267418"/>
    </source>
</evidence>
<dbReference type="GO" id="GO:0071111">
    <property type="term" value="F:cyclic-guanylate-specific phosphodiesterase activity"/>
    <property type="evidence" value="ECO:0007669"/>
    <property type="project" value="InterPro"/>
</dbReference>